<reference evidence="6 7" key="1">
    <citation type="journal article" date="2011" name="Stand. Genomic Sci.">
        <title>Complete genome sequence of the gliding freshwater bacterium Fluviicola taffensis type strain (RW262).</title>
        <authorList>
            <person name="Woyke T."/>
            <person name="Chertkov O."/>
            <person name="Lapidus A."/>
            <person name="Nolan M."/>
            <person name="Lucas S."/>
            <person name="Del Rio T.G."/>
            <person name="Tice H."/>
            <person name="Cheng J.F."/>
            <person name="Tapia R."/>
            <person name="Han C."/>
            <person name="Goodwin L."/>
            <person name="Pitluck S."/>
            <person name="Liolios K."/>
            <person name="Pagani I."/>
            <person name="Ivanova N."/>
            <person name="Huntemann M."/>
            <person name="Mavromatis K."/>
            <person name="Mikhailova N."/>
            <person name="Pati A."/>
            <person name="Chen A."/>
            <person name="Palaniappan K."/>
            <person name="Land M."/>
            <person name="Hauser L."/>
            <person name="Brambilla E.M."/>
            <person name="Rohde M."/>
            <person name="Mwirichia R."/>
            <person name="Sikorski J."/>
            <person name="Tindall B.J."/>
            <person name="Goker M."/>
            <person name="Bristow J."/>
            <person name="Eisen J.A."/>
            <person name="Markowitz V."/>
            <person name="Hugenholtz P."/>
            <person name="Klenk H.P."/>
            <person name="Kyrpides N.C."/>
        </authorList>
    </citation>
    <scope>NUCLEOTIDE SEQUENCE [LARGE SCALE GENOMIC DNA]</scope>
    <source>
        <strain evidence="7">DSM 16823 / RW262 / RW262</strain>
    </source>
</reference>
<evidence type="ECO:0000256" key="2">
    <source>
        <dbReference type="ARBA" id="ARBA00022676"/>
    </source>
</evidence>
<dbReference type="InterPro" id="IPR029044">
    <property type="entry name" value="Nucleotide-diphossugar_trans"/>
</dbReference>
<sequence length="338" mass="38849">MKIAVVIPCRNEIKNIEECIDAIYQSNLPSDWKLVVNVVDGVSNDGTLELLESLQKKYAELHIVTNEKQLTPFAFNLGIYATKDADYYQIIGARQIVSQNYLKEAVESLQSDETIWCVGGQVNNVYLNKESKMIAQAMSTSFGMGLGNFRTLNESGFVDTVGTPMYPAWVFEKIGYFDEELIRNQDDDFNFRVLKAGGKILYNHSISLKYYVRGSVSQLWKQFMQYGYWKVYVNKKHKAVTTLRQLVPPVFVLYLILVQFLFLIHPLLWLYGLSFFGVYIMLGLFITSRIAESVSDFNRIFIIFPILHISYGWGYLKGIVAFLIANKKPGDKYKKMSR</sequence>
<dbReference type="CDD" id="cd02525">
    <property type="entry name" value="Succinoglycan_BP_ExoA"/>
    <property type="match status" value="1"/>
</dbReference>
<reference evidence="7" key="2">
    <citation type="submission" date="2011-02" db="EMBL/GenBank/DDBJ databases">
        <title>The complete genome of Fluviicola taffensis DSM 16823.</title>
        <authorList>
            <consortium name="US DOE Joint Genome Institute (JGI-PGF)"/>
            <person name="Lucas S."/>
            <person name="Copeland A."/>
            <person name="Lapidus A."/>
            <person name="Bruce D."/>
            <person name="Goodwin L."/>
            <person name="Pitluck S."/>
            <person name="Kyrpides N."/>
            <person name="Mavromatis K."/>
            <person name="Ivanova N."/>
            <person name="Mikhailova N."/>
            <person name="Pagani I."/>
            <person name="Chertkov O."/>
            <person name="Detter J.C."/>
            <person name="Han C."/>
            <person name="Tapia R."/>
            <person name="Land M."/>
            <person name="Hauser L."/>
            <person name="Markowitz V."/>
            <person name="Cheng J.-F."/>
            <person name="Hugenholtz P."/>
            <person name="Woyke T."/>
            <person name="Wu D."/>
            <person name="Tindall B."/>
            <person name="Pomrenke H.G."/>
            <person name="Brambilla E."/>
            <person name="Klenk H.-P."/>
            <person name="Eisen J.A."/>
        </authorList>
    </citation>
    <scope>NUCLEOTIDE SEQUENCE [LARGE SCALE GENOMIC DNA]</scope>
    <source>
        <strain evidence="7">DSM 16823 / RW262 / RW262</strain>
    </source>
</reference>
<dbReference type="AlphaFoldDB" id="F2IA20"/>
<evidence type="ECO:0000259" key="5">
    <source>
        <dbReference type="Pfam" id="PF00535"/>
    </source>
</evidence>
<dbReference type="STRING" id="755732.Fluta_2192"/>
<dbReference type="eggNOG" id="COG1215">
    <property type="taxonomic scope" value="Bacteria"/>
</dbReference>
<keyword evidence="7" id="KW-1185">Reference proteome</keyword>
<dbReference type="OrthoDB" id="597270at2"/>
<dbReference type="Gene3D" id="3.90.550.10">
    <property type="entry name" value="Spore Coat Polysaccharide Biosynthesis Protein SpsA, Chain A"/>
    <property type="match status" value="1"/>
</dbReference>
<dbReference type="RefSeq" id="WP_013686948.1">
    <property type="nucleotide sequence ID" value="NC_015321.1"/>
</dbReference>
<keyword evidence="2" id="KW-0328">Glycosyltransferase</keyword>
<dbReference type="EMBL" id="CP002542">
    <property type="protein sequence ID" value="AEA44178.1"/>
    <property type="molecule type" value="Genomic_DNA"/>
</dbReference>
<organism evidence="6 7">
    <name type="scientific">Fluviicola taffensis (strain DSM 16823 / NCIMB 13979 / RW262)</name>
    <dbReference type="NCBI Taxonomy" id="755732"/>
    <lineage>
        <taxon>Bacteria</taxon>
        <taxon>Pseudomonadati</taxon>
        <taxon>Bacteroidota</taxon>
        <taxon>Flavobacteriia</taxon>
        <taxon>Flavobacteriales</taxon>
        <taxon>Crocinitomicaceae</taxon>
        <taxon>Fluviicola</taxon>
    </lineage>
</organism>
<evidence type="ECO:0000256" key="4">
    <source>
        <dbReference type="SAM" id="Phobius"/>
    </source>
</evidence>
<evidence type="ECO:0000256" key="1">
    <source>
        <dbReference type="ARBA" id="ARBA00006739"/>
    </source>
</evidence>
<dbReference type="SUPFAM" id="SSF53448">
    <property type="entry name" value="Nucleotide-diphospho-sugar transferases"/>
    <property type="match status" value="1"/>
</dbReference>
<keyword evidence="4" id="KW-0812">Transmembrane</keyword>
<evidence type="ECO:0000313" key="6">
    <source>
        <dbReference type="EMBL" id="AEA44178.1"/>
    </source>
</evidence>
<keyword evidence="3 6" id="KW-0808">Transferase</keyword>
<dbReference type="GO" id="GO:0016757">
    <property type="term" value="F:glycosyltransferase activity"/>
    <property type="evidence" value="ECO:0007669"/>
    <property type="project" value="UniProtKB-KW"/>
</dbReference>
<feature type="transmembrane region" description="Helical" evidence="4">
    <location>
        <begin position="270"/>
        <end position="288"/>
    </location>
</feature>
<protein>
    <submittedName>
        <fullName evidence="6">Glycosyl transferase family 2</fullName>
    </submittedName>
</protein>
<evidence type="ECO:0000313" key="7">
    <source>
        <dbReference type="Proteomes" id="UP000007463"/>
    </source>
</evidence>
<keyword evidence="4" id="KW-1133">Transmembrane helix</keyword>
<gene>
    <name evidence="6" type="ordered locus">Fluta_2192</name>
</gene>
<feature type="domain" description="Glycosyltransferase 2-like" evidence="5">
    <location>
        <begin position="5"/>
        <end position="124"/>
    </location>
</feature>
<feature type="transmembrane region" description="Helical" evidence="4">
    <location>
        <begin position="246"/>
        <end position="264"/>
    </location>
</feature>
<dbReference type="Pfam" id="PF00535">
    <property type="entry name" value="Glycos_transf_2"/>
    <property type="match status" value="1"/>
</dbReference>
<dbReference type="Proteomes" id="UP000007463">
    <property type="component" value="Chromosome"/>
</dbReference>
<comment type="similarity">
    <text evidence="1">Belongs to the glycosyltransferase 2 family.</text>
</comment>
<name>F2IA20_FLUTR</name>
<proteinExistence type="inferred from homology"/>
<dbReference type="PANTHER" id="PTHR43179">
    <property type="entry name" value="RHAMNOSYLTRANSFERASE WBBL"/>
    <property type="match status" value="1"/>
</dbReference>
<dbReference type="InterPro" id="IPR001173">
    <property type="entry name" value="Glyco_trans_2-like"/>
</dbReference>
<keyword evidence="4" id="KW-0472">Membrane</keyword>
<dbReference type="HOGENOM" id="CLU_025996_19_0_10"/>
<evidence type="ECO:0000256" key="3">
    <source>
        <dbReference type="ARBA" id="ARBA00022679"/>
    </source>
</evidence>
<dbReference type="PANTHER" id="PTHR43179:SF12">
    <property type="entry name" value="GALACTOFURANOSYLTRANSFERASE GLFT2"/>
    <property type="match status" value="1"/>
</dbReference>
<feature type="transmembrane region" description="Helical" evidence="4">
    <location>
        <begin position="300"/>
        <end position="325"/>
    </location>
</feature>
<accession>F2IA20</accession>
<dbReference type="KEGG" id="fte:Fluta_2192"/>